<accession>A0A969TVD8</accession>
<evidence type="ECO:0000313" key="3">
    <source>
        <dbReference type="EMBL" id="NJP38002.1"/>
    </source>
</evidence>
<dbReference type="Gene3D" id="3.60.110.10">
    <property type="entry name" value="Carbon-nitrogen hydrolase"/>
    <property type="match status" value="1"/>
</dbReference>
<gene>
    <name evidence="3" type="ORF">HCN83_10455</name>
</gene>
<name>A0A969TVD8_9BACI</name>
<keyword evidence="4" id="KW-1185">Reference proteome</keyword>
<dbReference type="GO" id="GO:0016787">
    <property type="term" value="F:hydrolase activity"/>
    <property type="evidence" value="ECO:0007669"/>
    <property type="project" value="UniProtKB-KW"/>
</dbReference>
<comment type="caution">
    <text evidence="3">The sequence shown here is derived from an EMBL/GenBank/DDBJ whole genome shotgun (WGS) entry which is preliminary data.</text>
</comment>
<evidence type="ECO:0000259" key="2">
    <source>
        <dbReference type="PROSITE" id="PS50263"/>
    </source>
</evidence>
<dbReference type="Proteomes" id="UP000752012">
    <property type="component" value="Unassembled WGS sequence"/>
</dbReference>
<keyword evidence="3" id="KW-0378">Hydrolase</keyword>
<feature type="domain" description="CN hydrolase" evidence="2">
    <location>
        <begin position="1"/>
        <end position="247"/>
    </location>
</feature>
<organism evidence="3 4">
    <name type="scientific">Alkalicoccus luteus</name>
    <dbReference type="NCBI Taxonomy" id="1237094"/>
    <lineage>
        <taxon>Bacteria</taxon>
        <taxon>Bacillati</taxon>
        <taxon>Bacillota</taxon>
        <taxon>Bacilli</taxon>
        <taxon>Bacillales</taxon>
        <taxon>Bacillaceae</taxon>
        <taxon>Alkalicoccus</taxon>
    </lineage>
</organism>
<dbReference type="PANTHER" id="PTHR23088:SF27">
    <property type="entry name" value="DEAMINATED GLUTATHIONE AMIDASE"/>
    <property type="match status" value="1"/>
</dbReference>
<dbReference type="InterPro" id="IPR003010">
    <property type="entry name" value="C-N_Hydrolase"/>
</dbReference>
<protein>
    <submittedName>
        <fullName evidence="3">Carbon-nitrogen hydrolase family protein</fullName>
    </submittedName>
</protein>
<dbReference type="PROSITE" id="PS50263">
    <property type="entry name" value="CN_HYDROLASE"/>
    <property type="match status" value="1"/>
</dbReference>
<dbReference type="CDD" id="cd07197">
    <property type="entry name" value="nitrilase"/>
    <property type="match status" value="1"/>
</dbReference>
<comment type="similarity">
    <text evidence="1">Belongs to the carbon-nitrogen hydrolase superfamily. NIT1/NIT2 family.</text>
</comment>
<dbReference type="Pfam" id="PF00795">
    <property type="entry name" value="CN_hydrolase"/>
    <property type="match status" value="1"/>
</dbReference>
<dbReference type="InterPro" id="IPR036526">
    <property type="entry name" value="C-N_Hydrolase_sf"/>
</dbReference>
<dbReference type="AlphaFoldDB" id="A0A969TVD8"/>
<dbReference type="RefSeq" id="WP_168007040.1">
    <property type="nucleotide sequence ID" value="NZ_JAATHJ010000014.1"/>
</dbReference>
<sequence length="265" mass="29927">MKIAIYQPEIPDTIVTAEARNQHVKRLAQAIRLHAAKEPFDMIVLPELATITYSREAFLALDELAEPVDGMSAAVFKQTAKELEATIVFGLPINENGQFFIAQVVIDHTGHVAAIYRKRHLAQFGASMERDFFSRGTDICTFDCKGVRVGLMICYDIRFPEHARRLAWEEGADVLLHPSAFSKDDTYPSWHAFVLTRAVENQVYLLSVNRAGAMWGGSVMQPPWSGWNVQADVFAEAEAIRVYEIDAGVLEDVRRTYSYREDADW</sequence>
<evidence type="ECO:0000313" key="4">
    <source>
        <dbReference type="Proteomes" id="UP000752012"/>
    </source>
</evidence>
<dbReference type="PANTHER" id="PTHR23088">
    <property type="entry name" value="NITRILASE-RELATED"/>
    <property type="match status" value="1"/>
</dbReference>
<proteinExistence type="inferred from homology"/>
<reference evidence="3 4" key="1">
    <citation type="submission" date="2020-03" db="EMBL/GenBank/DDBJ databases">
        <title>Assessment of the enzymatic potential of alkaline-tolerant lipase obtained from Bacillus luteus H11 (technogenic soil) for the bioremediation of saline soils contaminated with petroleum substances.</title>
        <authorList>
            <person name="Kalwasinska A."/>
        </authorList>
    </citation>
    <scope>NUCLEOTIDE SEQUENCE [LARGE SCALE GENOMIC DNA]</scope>
    <source>
        <strain evidence="3 4">H11</strain>
    </source>
</reference>
<dbReference type="EMBL" id="JAATHJ010000014">
    <property type="protein sequence ID" value="NJP38002.1"/>
    <property type="molecule type" value="Genomic_DNA"/>
</dbReference>
<dbReference type="SUPFAM" id="SSF56317">
    <property type="entry name" value="Carbon-nitrogen hydrolase"/>
    <property type="match status" value="1"/>
</dbReference>
<evidence type="ECO:0000256" key="1">
    <source>
        <dbReference type="ARBA" id="ARBA00010613"/>
    </source>
</evidence>